<comment type="caution">
    <text evidence="3">The sequence shown here is derived from an EMBL/GenBank/DDBJ whole genome shotgun (WGS) entry which is preliminary data.</text>
</comment>
<sequence>MHRLQHVTLIVDDIDVATDFYVRHFDFEVIEVKGLDYPGAFLRINDFDQLHLAVMPDGPTTFRGHFCLRIDNFSEQFFKFQRLELLDLKPWGKMRELPNGSVQMYVRDPAGNLVELTSHPEDRADIDPTIFNQPEWGGAPYSYTGKAG</sequence>
<protein>
    <submittedName>
        <fullName evidence="3">Catechol 2,3-dioxygenase-like lactoylglutathione lyase family enzyme</fullName>
    </submittedName>
</protein>
<evidence type="ECO:0000256" key="1">
    <source>
        <dbReference type="ARBA" id="ARBA00022723"/>
    </source>
</evidence>
<reference evidence="3 4" key="1">
    <citation type="submission" date="2020-03" db="EMBL/GenBank/DDBJ databases">
        <title>Genomic Encyclopedia of Type Strains, Phase IV (KMG-IV): sequencing the most valuable type-strain genomes for metagenomic binning, comparative biology and taxonomic classification.</title>
        <authorList>
            <person name="Goeker M."/>
        </authorList>
    </citation>
    <scope>NUCLEOTIDE SEQUENCE [LARGE SCALE GENOMIC DNA]</scope>
    <source>
        <strain evidence="3 4">DSM 105096</strain>
    </source>
</reference>
<dbReference type="InterPro" id="IPR029068">
    <property type="entry name" value="Glyas_Bleomycin-R_OHBP_Dase"/>
</dbReference>
<keyword evidence="4" id="KW-1185">Reference proteome</keyword>
<dbReference type="EMBL" id="JAATJH010000001">
    <property type="protein sequence ID" value="NJC24978.1"/>
    <property type="molecule type" value="Genomic_DNA"/>
</dbReference>
<dbReference type="Proteomes" id="UP000770785">
    <property type="component" value="Unassembled WGS sequence"/>
</dbReference>
<dbReference type="SUPFAM" id="SSF54593">
    <property type="entry name" value="Glyoxalase/Bleomycin resistance protein/Dihydroxybiphenyl dioxygenase"/>
    <property type="match status" value="1"/>
</dbReference>
<dbReference type="InterPro" id="IPR037523">
    <property type="entry name" value="VOC_core"/>
</dbReference>
<dbReference type="PROSITE" id="PS51819">
    <property type="entry name" value="VOC"/>
    <property type="match status" value="1"/>
</dbReference>
<proteinExistence type="predicted"/>
<dbReference type="Gene3D" id="3.10.180.10">
    <property type="entry name" value="2,3-Dihydroxybiphenyl 1,2-Dioxygenase, domain 1"/>
    <property type="match status" value="1"/>
</dbReference>
<evidence type="ECO:0000313" key="4">
    <source>
        <dbReference type="Proteomes" id="UP000770785"/>
    </source>
</evidence>
<name>A0ABX0X7Y3_9BACT</name>
<dbReference type="PANTHER" id="PTHR43048:SF3">
    <property type="entry name" value="METHYLMALONYL-COA EPIMERASE, MITOCHONDRIAL"/>
    <property type="match status" value="1"/>
</dbReference>
<evidence type="ECO:0000313" key="3">
    <source>
        <dbReference type="EMBL" id="NJC24978.1"/>
    </source>
</evidence>
<dbReference type="PANTHER" id="PTHR43048">
    <property type="entry name" value="METHYLMALONYL-COA EPIMERASE"/>
    <property type="match status" value="1"/>
</dbReference>
<organism evidence="3 4">
    <name type="scientific">Neolewinella antarctica</name>
    <dbReference type="NCBI Taxonomy" id="442734"/>
    <lineage>
        <taxon>Bacteria</taxon>
        <taxon>Pseudomonadati</taxon>
        <taxon>Bacteroidota</taxon>
        <taxon>Saprospiria</taxon>
        <taxon>Saprospirales</taxon>
        <taxon>Lewinellaceae</taxon>
        <taxon>Neolewinella</taxon>
    </lineage>
</organism>
<dbReference type="Pfam" id="PF00903">
    <property type="entry name" value="Glyoxalase"/>
    <property type="match status" value="1"/>
</dbReference>
<dbReference type="CDD" id="cd06587">
    <property type="entry name" value="VOC"/>
    <property type="match status" value="1"/>
</dbReference>
<accession>A0ABX0X7Y3</accession>
<gene>
    <name evidence="3" type="ORF">GGR27_000459</name>
</gene>
<dbReference type="InterPro" id="IPR004360">
    <property type="entry name" value="Glyas_Fos-R_dOase_dom"/>
</dbReference>
<feature type="domain" description="VOC" evidence="2">
    <location>
        <begin position="3"/>
        <end position="119"/>
    </location>
</feature>
<dbReference type="RefSeq" id="WP_168035760.1">
    <property type="nucleotide sequence ID" value="NZ_JAATJH010000001.1"/>
</dbReference>
<dbReference type="InterPro" id="IPR051785">
    <property type="entry name" value="MMCE/EMCE_epimerase"/>
</dbReference>
<evidence type="ECO:0000259" key="2">
    <source>
        <dbReference type="PROSITE" id="PS51819"/>
    </source>
</evidence>
<keyword evidence="1" id="KW-0479">Metal-binding</keyword>